<dbReference type="HAMAP" id="MF_00167">
    <property type="entry name" value="CsrA"/>
    <property type="match status" value="1"/>
</dbReference>
<keyword evidence="7" id="KW-1185">Reference proteome</keyword>
<comment type="subcellular location">
    <subcellularLocation>
        <location evidence="4">Cytoplasm</location>
    </subcellularLocation>
</comment>
<feature type="region of interest" description="Disordered" evidence="5">
    <location>
        <begin position="53"/>
        <end position="103"/>
    </location>
</feature>
<evidence type="ECO:0000313" key="7">
    <source>
        <dbReference type="Proteomes" id="UP000437736"/>
    </source>
</evidence>
<evidence type="ECO:0000256" key="1">
    <source>
        <dbReference type="ARBA" id="ARBA00022490"/>
    </source>
</evidence>
<dbReference type="Proteomes" id="UP000437736">
    <property type="component" value="Unassembled WGS sequence"/>
</dbReference>
<dbReference type="NCBIfam" id="NF002469">
    <property type="entry name" value="PRK01712.1"/>
    <property type="match status" value="1"/>
</dbReference>
<dbReference type="Pfam" id="PF02599">
    <property type="entry name" value="CsrA"/>
    <property type="match status" value="1"/>
</dbReference>
<evidence type="ECO:0000256" key="2">
    <source>
        <dbReference type="ARBA" id="ARBA00022845"/>
    </source>
</evidence>
<reference evidence="6 7" key="1">
    <citation type="submission" date="2019-11" db="EMBL/GenBank/DDBJ databases">
        <title>Acidiferrimicrobium australis gen. nov., sp. nov., an acidophilic and obligately heterotrophic, member of the Actinobacteria that catalyses dissimilatory oxido- reduction of iron isolated from metal-rich acidic water in Chile.</title>
        <authorList>
            <person name="Gonzalez D."/>
            <person name="Huber K."/>
            <person name="Hedrich S."/>
            <person name="Rojas-Villalobos C."/>
            <person name="Quatrini R."/>
            <person name="Dinamarca M.A."/>
            <person name="Schwarz A."/>
            <person name="Canales C."/>
            <person name="Nancucheo I."/>
        </authorList>
    </citation>
    <scope>NUCLEOTIDE SEQUENCE [LARGE SCALE GENOMIC DNA]</scope>
    <source>
        <strain evidence="6 7">USS-CCA1</strain>
    </source>
</reference>
<dbReference type="InterPro" id="IPR036107">
    <property type="entry name" value="CsrA_sf"/>
</dbReference>
<keyword evidence="3 4" id="KW-0694">RNA-binding</keyword>
<keyword evidence="2 4" id="KW-0810">Translation regulation</keyword>
<dbReference type="NCBIfam" id="TIGR00202">
    <property type="entry name" value="csrA"/>
    <property type="match status" value="1"/>
</dbReference>
<proteinExistence type="inferred from homology"/>
<dbReference type="SUPFAM" id="SSF117130">
    <property type="entry name" value="CsrA-like"/>
    <property type="match status" value="1"/>
</dbReference>
<comment type="similarity">
    <text evidence="4">Belongs to the CsrA/RsmA family.</text>
</comment>
<feature type="compositionally biased region" description="Basic and acidic residues" evidence="5">
    <location>
        <begin position="93"/>
        <end position="103"/>
    </location>
</feature>
<accession>A0ABW9QSU0</accession>
<sequence>MLVLTRSANQSIVIDEEIVVTVLDVRGEHVRIGISAPDHIQIHRQEVFEAVQEANRRAAESSGDLSSLGGLADQPAPGAATADGARQPARRSPRQEETPPERG</sequence>
<comment type="function">
    <text evidence="4">A translational regulator that binds mRNA to regulate translation initiation and/or mRNA stability. Usually binds in the 5'-UTR at or near the Shine-Dalgarno sequence preventing ribosome-binding, thus repressing translation. Its main target seems to be the major flagellin gene, while its function is anatagonized by FliW.</text>
</comment>
<keyword evidence="4" id="KW-1005">Bacterial flagellum biogenesis</keyword>
<feature type="compositionally biased region" description="Low complexity" evidence="5">
    <location>
        <begin position="61"/>
        <end position="71"/>
    </location>
</feature>
<evidence type="ECO:0000256" key="3">
    <source>
        <dbReference type="ARBA" id="ARBA00022884"/>
    </source>
</evidence>
<gene>
    <name evidence="4 6" type="primary">csrA</name>
    <name evidence="6" type="ORF">GHK86_08595</name>
</gene>
<dbReference type="EMBL" id="WJHE01000386">
    <property type="protein sequence ID" value="MST32778.1"/>
    <property type="molecule type" value="Genomic_DNA"/>
</dbReference>
<name>A0ABW9QSU0_9ACTN</name>
<dbReference type="PANTHER" id="PTHR34984:SF1">
    <property type="entry name" value="CARBON STORAGE REGULATOR"/>
    <property type="match status" value="1"/>
</dbReference>
<evidence type="ECO:0000256" key="4">
    <source>
        <dbReference type="HAMAP-Rule" id="MF_00167"/>
    </source>
</evidence>
<organism evidence="6 7">
    <name type="scientific">Acidiferrimicrobium australe</name>
    <dbReference type="NCBI Taxonomy" id="2664430"/>
    <lineage>
        <taxon>Bacteria</taxon>
        <taxon>Bacillati</taxon>
        <taxon>Actinomycetota</taxon>
        <taxon>Acidimicrobiia</taxon>
        <taxon>Acidimicrobiales</taxon>
        <taxon>Acidimicrobiaceae</taxon>
        <taxon>Acidiferrimicrobium</taxon>
    </lineage>
</organism>
<dbReference type="Gene3D" id="2.60.40.4380">
    <property type="entry name" value="Translational regulator CsrA"/>
    <property type="match status" value="1"/>
</dbReference>
<protein>
    <recommendedName>
        <fullName evidence="4">Translational regulator CsrA</fullName>
    </recommendedName>
</protein>
<evidence type="ECO:0000313" key="6">
    <source>
        <dbReference type="EMBL" id="MST32778.1"/>
    </source>
</evidence>
<dbReference type="InterPro" id="IPR003751">
    <property type="entry name" value="CsrA"/>
</dbReference>
<comment type="subunit">
    <text evidence="4">Homodimer; the beta-strands of each monomer intercalate to form a hydrophobic core, while the alpha-helices form wings that extend away from the core.</text>
</comment>
<keyword evidence="1 4" id="KW-0963">Cytoplasm</keyword>
<keyword evidence="4" id="KW-0678">Repressor</keyword>
<evidence type="ECO:0000256" key="5">
    <source>
        <dbReference type="SAM" id="MobiDB-lite"/>
    </source>
</evidence>
<dbReference type="PANTHER" id="PTHR34984">
    <property type="entry name" value="CARBON STORAGE REGULATOR"/>
    <property type="match status" value="1"/>
</dbReference>
<comment type="caution">
    <text evidence="6">The sequence shown here is derived from an EMBL/GenBank/DDBJ whole genome shotgun (WGS) entry which is preliminary data.</text>
</comment>